<dbReference type="SUPFAM" id="SSF52540">
    <property type="entry name" value="P-loop containing nucleoside triphosphate hydrolases"/>
    <property type="match status" value="2"/>
</dbReference>
<dbReference type="GO" id="GO:0005634">
    <property type="term" value="C:nucleus"/>
    <property type="evidence" value="ECO:0007669"/>
    <property type="project" value="TreeGrafter"/>
</dbReference>
<dbReference type="InterPro" id="IPR038718">
    <property type="entry name" value="SNF2-like_sf"/>
</dbReference>
<keyword evidence="3" id="KW-0347">Helicase</keyword>
<dbReference type="GO" id="GO:0016787">
    <property type="term" value="F:hydrolase activity"/>
    <property type="evidence" value="ECO:0007669"/>
    <property type="project" value="UniProtKB-KW"/>
</dbReference>
<evidence type="ECO:0000256" key="2">
    <source>
        <dbReference type="ARBA" id="ARBA00022801"/>
    </source>
</evidence>
<dbReference type="Gene3D" id="3.40.50.10810">
    <property type="entry name" value="Tandem AAA-ATPase domain"/>
    <property type="match status" value="1"/>
</dbReference>
<evidence type="ECO:0000313" key="7">
    <source>
        <dbReference type="EMBL" id="QHT98394.1"/>
    </source>
</evidence>
<evidence type="ECO:0000256" key="4">
    <source>
        <dbReference type="ARBA" id="ARBA00022840"/>
    </source>
</evidence>
<keyword evidence="1" id="KW-0547">Nucleotide-binding</keyword>
<dbReference type="GO" id="GO:0008094">
    <property type="term" value="F:ATP-dependent activity, acting on DNA"/>
    <property type="evidence" value="ECO:0007669"/>
    <property type="project" value="TreeGrafter"/>
</dbReference>
<dbReference type="GO" id="GO:0006281">
    <property type="term" value="P:DNA repair"/>
    <property type="evidence" value="ECO:0007669"/>
    <property type="project" value="TreeGrafter"/>
</dbReference>
<feature type="domain" description="Helicase C-terminal" evidence="6">
    <location>
        <begin position="310"/>
        <end position="474"/>
    </location>
</feature>
<accession>A0A6C0IYG1</accession>
<dbReference type="PROSITE" id="PS51192">
    <property type="entry name" value="HELICASE_ATP_BIND_1"/>
    <property type="match status" value="1"/>
</dbReference>
<dbReference type="PROSITE" id="PS51194">
    <property type="entry name" value="HELICASE_CTER"/>
    <property type="match status" value="1"/>
</dbReference>
<dbReference type="InterPro" id="IPR001650">
    <property type="entry name" value="Helicase_C-like"/>
</dbReference>
<organism evidence="7">
    <name type="scientific">viral metagenome</name>
    <dbReference type="NCBI Taxonomy" id="1070528"/>
    <lineage>
        <taxon>unclassified sequences</taxon>
        <taxon>metagenomes</taxon>
        <taxon>organismal metagenomes</taxon>
    </lineage>
</organism>
<dbReference type="Pfam" id="PF00176">
    <property type="entry name" value="SNF2-rel_dom"/>
    <property type="match status" value="1"/>
</dbReference>
<dbReference type="AlphaFoldDB" id="A0A6C0IYG1"/>
<evidence type="ECO:0000256" key="1">
    <source>
        <dbReference type="ARBA" id="ARBA00022741"/>
    </source>
</evidence>
<keyword evidence="2" id="KW-0378">Hydrolase</keyword>
<dbReference type="CDD" id="cd18008">
    <property type="entry name" value="DEXDc_SHPRH-like"/>
    <property type="match status" value="1"/>
</dbReference>
<evidence type="ECO:0008006" key="8">
    <source>
        <dbReference type="Google" id="ProtNLM"/>
    </source>
</evidence>
<dbReference type="Pfam" id="PF00271">
    <property type="entry name" value="Helicase_C"/>
    <property type="match status" value="1"/>
</dbReference>
<dbReference type="CDD" id="cd18793">
    <property type="entry name" value="SF2_C_SNF"/>
    <property type="match status" value="1"/>
</dbReference>
<evidence type="ECO:0000259" key="6">
    <source>
        <dbReference type="PROSITE" id="PS51194"/>
    </source>
</evidence>
<dbReference type="SMART" id="SM00487">
    <property type="entry name" value="DEXDc"/>
    <property type="match status" value="1"/>
</dbReference>
<evidence type="ECO:0000256" key="3">
    <source>
        <dbReference type="ARBA" id="ARBA00022806"/>
    </source>
</evidence>
<dbReference type="InterPro" id="IPR014001">
    <property type="entry name" value="Helicase_ATP-bd"/>
</dbReference>
<dbReference type="EMBL" id="MN740292">
    <property type="protein sequence ID" value="QHT98394.1"/>
    <property type="molecule type" value="Genomic_DNA"/>
</dbReference>
<dbReference type="InterPro" id="IPR049730">
    <property type="entry name" value="SNF2/RAD54-like_C"/>
</dbReference>
<keyword evidence="4" id="KW-0067">ATP-binding</keyword>
<dbReference type="PANTHER" id="PTHR45626:SF17">
    <property type="entry name" value="HELICASE-LIKE TRANSCRIPTION FACTOR"/>
    <property type="match status" value="1"/>
</dbReference>
<sequence>MTTEDQYKLATDSLNGRLFVPYQREGVQWMLGMENQSDGPKGGFLCDEMGLGKTVQLISTILGNPQSRTLIIVPKSIITQWHEEIQKFAPNLTVNIYDGNERKVCSDSHITIAPYTLLTIKGAEVGAPTPLHYMTWDRVILDEGHEIRNKSSKLFKSVCRLRTDIKWIVTGTPVFNSMDDFVSLCTFLGIPKNFVQGRTKEIKDIYILRRTKDDLAKINERLRLPPCTFENVELDMFKEEKALYEFVFLEAQDIIKDAFKNAQSLNSKNMVILECLLRARQCMIWPQMYLNGVGVKNGTKPTKWEGRSNKMETLFRMIQEHPKEKSLVFCQFRGEMNYIQSQLDCPVFRIDGSVPKDERVRQINAFKSAAPGAVFIIQIKSGGQGLNLQDATRVYITAPAWNPATELQAIGRSHRTGQNQAVYVKKLVYKECPRFVSVEEEMMALQGHKSIVCSEVLNDDRVKTQIPVNRTTAKISILDIKNIFRA</sequence>
<reference evidence="7" key="1">
    <citation type="journal article" date="2020" name="Nature">
        <title>Giant virus diversity and host interactions through global metagenomics.</title>
        <authorList>
            <person name="Schulz F."/>
            <person name="Roux S."/>
            <person name="Paez-Espino D."/>
            <person name="Jungbluth S."/>
            <person name="Walsh D.A."/>
            <person name="Denef V.J."/>
            <person name="McMahon K.D."/>
            <person name="Konstantinidis K.T."/>
            <person name="Eloe-Fadrosh E.A."/>
            <person name="Kyrpides N.C."/>
            <person name="Woyke T."/>
        </authorList>
    </citation>
    <scope>NUCLEOTIDE SEQUENCE</scope>
    <source>
        <strain evidence="7">GVMAG-M-3300025652-16</strain>
    </source>
</reference>
<dbReference type="Gene3D" id="3.40.50.300">
    <property type="entry name" value="P-loop containing nucleotide triphosphate hydrolases"/>
    <property type="match status" value="1"/>
</dbReference>
<feature type="domain" description="Helicase ATP-binding" evidence="5">
    <location>
        <begin position="34"/>
        <end position="191"/>
    </location>
</feature>
<evidence type="ECO:0000259" key="5">
    <source>
        <dbReference type="PROSITE" id="PS51192"/>
    </source>
</evidence>
<name>A0A6C0IYG1_9ZZZZ</name>
<protein>
    <recommendedName>
        <fullName evidence="8">Helicase</fullName>
    </recommendedName>
</protein>
<proteinExistence type="predicted"/>
<dbReference type="InterPro" id="IPR027417">
    <property type="entry name" value="P-loop_NTPase"/>
</dbReference>
<dbReference type="GO" id="GO:0004386">
    <property type="term" value="F:helicase activity"/>
    <property type="evidence" value="ECO:0007669"/>
    <property type="project" value="UniProtKB-KW"/>
</dbReference>
<dbReference type="SMART" id="SM00490">
    <property type="entry name" value="HELICc"/>
    <property type="match status" value="1"/>
</dbReference>
<dbReference type="PANTHER" id="PTHR45626">
    <property type="entry name" value="TRANSCRIPTION TERMINATION FACTOR 2-RELATED"/>
    <property type="match status" value="1"/>
</dbReference>
<dbReference type="GO" id="GO:0005524">
    <property type="term" value="F:ATP binding"/>
    <property type="evidence" value="ECO:0007669"/>
    <property type="project" value="UniProtKB-KW"/>
</dbReference>
<dbReference type="InterPro" id="IPR000330">
    <property type="entry name" value="SNF2_N"/>
</dbReference>
<dbReference type="InterPro" id="IPR050628">
    <property type="entry name" value="SNF2_RAD54_helicase_TF"/>
</dbReference>